<protein>
    <submittedName>
        <fullName evidence="2">Uncharacterized protein</fullName>
    </submittedName>
</protein>
<feature type="compositionally biased region" description="Polar residues" evidence="1">
    <location>
        <begin position="117"/>
        <end position="126"/>
    </location>
</feature>
<dbReference type="EMBL" id="CAVNYO010000419">
    <property type="protein sequence ID" value="CAK5277373.1"/>
    <property type="molecule type" value="Genomic_DNA"/>
</dbReference>
<gene>
    <name evidence="2" type="ORF">MYCIT1_LOCUS26358</name>
</gene>
<evidence type="ECO:0000313" key="2">
    <source>
        <dbReference type="EMBL" id="CAK5277373.1"/>
    </source>
</evidence>
<sequence>MCFSHATRGLLHAGEVGITCLYCGSGLEVIEIADDDEEDQDASIGTVAETAGIVDLTLSPHLETVDLSRDSPSPPVPHPQQRQSETEPVLRVASAPSRAHTPSQRKRSSPAPLEVLEQSSECTSSLRADPEVKLNMSPEEVQVGSDARRTKTTSLPIPEADSEIAKDLSAMAIEEPPVLSHPIADSNPPVSLPTEPATKPVKGGTLGPEWIRERLESSEHMQLWKRVSAARPLSQTRQPTKTRTPAQAEPGLIFLVSPCAGELTGSMLFESTPRRTCKFFE</sequence>
<feature type="region of interest" description="Disordered" evidence="1">
    <location>
        <begin position="65"/>
        <end position="154"/>
    </location>
</feature>
<dbReference type="Proteomes" id="UP001295794">
    <property type="component" value="Unassembled WGS sequence"/>
</dbReference>
<organism evidence="2 3">
    <name type="scientific">Mycena citricolor</name>
    <dbReference type="NCBI Taxonomy" id="2018698"/>
    <lineage>
        <taxon>Eukaryota</taxon>
        <taxon>Fungi</taxon>
        <taxon>Dikarya</taxon>
        <taxon>Basidiomycota</taxon>
        <taxon>Agaricomycotina</taxon>
        <taxon>Agaricomycetes</taxon>
        <taxon>Agaricomycetidae</taxon>
        <taxon>Agaricales</taxon>
        <taxon>Marasmiineae</taxon>
        <taxon>Mycenaceae</taxon>
        <taxon>Mycena</taxon>
    </lineage>
</organism>
<evidence type="ECO:0000313" key="3">
    <source>
        <dbReference type="Proteomes" id="UP001295794"/>
    </source>
</evidence>
<proteinExistence type="predicted"/>
<evidence type="ECO:0000256" key="1">
    <source>
        <dbReference type="SAM" id="MobiDB-lite"/>
    </source>
</evidence>
<dbReference type="AlphaFoldDB" id="A0AAD2Q563"/>
<keyword evidence="3" id="KW-1185">Reference proteome</keyword>
<name>A0AAD2Q563_9AGAR</name>
<comment type="caution">
    <text evidence="2">The sequence shown here is derived from an EMBL/GenBank/DDBJ whole genome shotgun (WGS) entry which is preliminary data.</text>
</comment>
<reference evidence="2" key="1">
    <citation type="submission" date="2023-11" db="EMBL/GenBank/DDBJ databases">
        <authorList>
            <person name="De Vega J J."/>
            <person name="De Vega J J."/>
        </authorList>
    </citation>
    <scope>NUCLEOTIDE SEQUENCE</scope>
</reference>
<accession>A0AAD2Q563</accession>